<comment type="caution">
    <text evidence="1">The sequence shown here is derived from an EMBL/GenBank/DDBJ whole genome shotgun (WGS) entry which is preliminary data.</text>
</comment>
<dbReference type="EMBL" id="CM056813">
    <property type="protein sequence ID" value="KAJ8639134.1"/>
    <property type="molecule type" value="Genomic_DNA"/>
</dbReference>
<name>A0ACC2M1F4_PERAE</name>
<evidence type="ECO:0000313" key="2">
    <source>
        <dbReference type="Proteomes" id="UP001234297"/>
    </source>
</evidence>
<gene>
    <name evidence="1" type="ORF">MRB53_015828</name>
</gene>
<sequence>MASSTPPLLHLPRPHLTRRRTICAAHDAPKRAPHVLPSRRQCLLLLTASTAAAATRDLAAMAQDIPLFGLRKNLRKAEEEAEVILREGEKALEKGIETAEMGIEKAEKEIVTAEREIGTVASFGVAGDLAQAGVVTGVEVVGVLVASSVVNGILGPEGQKP</sequence>
<organism evidence="1 2">
    <name type="scientific">Persea americana</name>
    <name type="common">Avocado</name>
    <dbReference type="NCBI Taxonomy" id="3435"/>
    <lineage>
        <taxon>Eukaryota</taxon>
        <taxon>Viridiplantae</taxon>
        <taxon>Streptophyta</taxon>
        <taxon>Embryophyta</taxon>
        <taxon>Tracheophyta</taxon>
        <taxon>Spermatophyta</taxon>
        <taxon>Magnoliopsida</taxon>
        <taxon>Magnoliidae</taxon>
        <taxon>Laurales</taxon>
        <taxon>Lauraceae</taxon>
        <taxon>Persea</taxon>
    </lineage>
</organism>
<protein>
    <submittedName>
        <fullName evidence="1">Uncharacterized protein</fullName>
    </submittedName>
</protein>
<dbReference type="Proteomes" id="UP001234297">
    <property type="component" value="Chromosome 5"/>
</dbReference>
<reference evidence="1 2" key="1">
    <citation type="journal article" date="2022" name="Hortic Res">
        <title>A haplotype resolved chromosomal level avocado genome allows analysis of novel avocado genes.</title>
        <authorList>
            <person name="Nath O."/>
            <person name="Fletcher S.J."/>
            <person name="Hayward A."/>
            <person name="Shaw L.M."/>
            <person name="Masouleh A.K."/>
            <person name="Furtado A."/>
            <person name="Henry R.J."/>
            <person name="Mitter N."/>
        </authorList>
    </citation>
    <scope>NUCLEOTIDE SEQUENCE [LARGE SCALE GENOMIC DNA]</scope>
    <source>
        <strain evidence="2">cv. Hass</strain>
    </source>
</reference>
<keyword evidence="2" id="KW-1185">Reference proteome</keyword>
<evidence type="ECO:0000313" key="1">
    <source>
        <dbReference type="EMBL" id="KAJ8639134.1"/>
    </source>
</evidence>
<accession>A0ACC2M1F4</accession>
<proteinExistence type="predicted"/>